<dbReference type="Gene3D" id="2.60.120.650">
    <property type="entry name" value="Cupin"/>
    <property type="match status" value="1"/>
</dbReference>
<keyword evidence="2" id="KW-1133">Transmembrane helix</keyword>
<accession>A0A1B0DE26</accession>
<dbReference type="VEuPathDB" id="VectorBase:PPAI006149"/>
<dbReference type="PANTHER" id="PTHR12480">
    <property type="entry name" value="ARGININE DEMETHYLASE AND LYSYL-HYDROXYLASE JMJD"/>
    <property type="match status" value="1"/>
</dbReference>
<dbReference type="InterPro" id="IPR050910">
    <property type="entry name" value="JMJD6_ArgDemeth/LysHydrox"/>
</dbReference>
<dbReference type="VEuPathDB" id="VectorBase:PPAPM1_012593"/>
<evidence type="ECO:0000313" key="4">
    <source>
        <dbReference type="Proteomes" id="UP000092462"/>
    </source>
</evidence>
<evidence type="ECO:0000256" key="1">
    <source>
        <dbReference type="SAM" id="MobiDB-lite"/>
    </source>
</evidence>
<feature type="transmembrane region" description="Helical" evidence="2">
    <location>
        <begin position="66"/>
        <end position="87"/>
    </location>
</feature>
<name>A0A1B0DE26_PHLPP</name>
<keyword evidence="2" id="KW-0812">Transmembrane</keyword>
<dbReference type="EMBL" id="AJVK01014706">
    <property type="status" value="NOT_ANNOTATED_CDS"/>
    <property type="molecule type" value="Genomic_DNA"/>
</dbReference>
<proteinExistence type="predicted"/>
<feature type="region of interest" description="Disordered" evidence="1">
    <location>
        <begin position="218"/>
        <end position="251"/>
    </location>
</feature>
<dbReference type="PANTHER" id="PTHR12480:SF13">
    <property type="entry name" value="LD14533P"/>
    <property type="match status" value="1"/>
</dbReference>
<dbReference type="Proteomes" id="UP000092462">
    <property type="component" value="Unassembled WGS sequence"/>
</dbReference>
<feature type="compositionally biased region" description="Polar residues" evidence="1">
    <location>
        <begin position="488"/>
        <end position="520"/>
    </location>
</feature>
<dbReference type="SUPFAM" id="SSF51197">
    <property type="entry name" value="Clavaminate synthase-like"/>
    <property type="match status" value="1"/>
</dbReference>
<evidence type="ECO:0000256" key="2">
    <source>
        <dbReference type="SAM" id="Phobius"/>
    </source>
</evidence>
<dbReference type="GO" id="GO:0016706">
    <property type="term" value="F:2-oxoglutarate-dependent dioxygenase activity"/>
    <property type="evidence" value="ECO:0007669"/>
    <property type="project" value="TreeGrafter"/>
</dbReference>
<organism evidence="3 4">
    <name type="scientific">Phlebotomus papatasi</name>
    <name type="common">Sandfly</name>
    <dbReference type="NCBI Taxonomy" id="29031"/>
    <lineage>
        <taxon>Eukaryota</taxon>
        <taxon>Metazoa</taxon>
        <taxon>Ecdysozoa</taxon>
        <taxon>Arthropoda</taxon>
        <taxon>Hexapoda</taxon>
        <taxon>Insecta</taxon>
        <taxon>Pterygota</taxon>
        <taxon>Neoptera</taxon>
        <taxon>Endopterygota</taxon>
        <taxon>Diptera</taxon>
        <taxon>Nematocera</taxon>
        <taxon>Psychodoidea</taxon>
        <taxon>Psychodidae</taxon>
        <taxon>Phlebotomus</taxon>
        <taxon>Phlebotomus</taxon>
    </lineage>
</organism>
<reference evidence="3" key="1">
    <citation type="submission" date="2022-08" db="UniProtKB">
        <authorList>
            <consortium name="EnsemblMetazoa"/>
        </authorList>
    </citation>
    <scope>IDENTIFICATION</scope>
    <source>
        <strain evidence="3">Israel</strain>
    </source>
</reference>
<dbReference type="EnsemblMetazoa" id="PPAI006149-RA">
    <property type="protein sequence ID" value="PPAI006149-PA"/>
    <property type="gene ID" value="PPAI006149"/>
</dbReference>
<evidence type="ECO:0008006" key="5">
    <source>
        <dbReference type="Google" id="ProtNLM"/>
    </source>
</evidence>
<dbReference type="AlphaFoldDB" id="A0A1B0DE26"/>
<keyword evidence="4" id="KW-1185">Reference proteome</keyword>
<dbReference type="EMBL" id="AJVK01014705">
    <property type="status" value="NOT_ANNOTATED_CDS"/>
    <property type="molecule type" value="Genomic_DNA"/>
</dbReference>
<keyword evidence="2" id="KW-0472">Membrane</keyword>
<sequence length="683" mass="75604">MANEPRRILDNFLHQKLNSLHGAVLSSGKVTEQELLEAYRQYQDDGEIRMPVQEENPERHNQRVRLFFGSAILLFILVATPLISIVLEHIISVRCLLPNNYLVWEATRPVSDCDFCRGVQGPLIFGNLSQEEFKPYAYSSQPIILKNAISHWPATKLLNYTFLRDLYAKIPGALDSVQDDCQFLHFKSNFLTLRDVFSMSQNCTSVESLPIVPEPIVIPRPQTQKRRQSPSRGNQEIAGFEGPSSSTPKTNVTIIQVTNTAKSTEAPSEAISLLNVSSDDSGESPNEQQFKYNVKINPSSSDSVSETPKKIVHIPSTSAGHYGKICNVSEGQKVTVTTTSSNFATNISVEAASPSPSSVYEQVFITTTATAPVTVTTSTDTHVVNLLSNQARSASHSDIPVNRPNGPEATTSSGTPRKEKKSPQKGQRRPVLTRGATEAVFSRPSRIDKNSSGRNRVVGSGEEANSIPKSQFPVGGPSNEQDHRKRSSSTSDAQQTKNGRTVGSNSAPGTSNSSRSTQATGFRPPPDGSSQQNVGRLTLREQQVMHMRREMMHPGGVRLQLRRKDCLGSNCHPQVLTELRKLYPRPHFLPEDAEMPNTDFIFLGYEQGAVMHLDYIPRLMWQAQLRGNKSWVLAPTPECDSQCKSFSFYVEPGDAVLVDTRLWYHGTYVPKGEFSLTIQSEYG</sequence>
<feature type="region of interest" description="Disordered" evidence="1">
    <location>
        <begin position="391"/>
        <end position="535"/>
    </location>
</feature>
<protein>
    <recommendedName>
        <fullName evidence="5">Cupin-like domain-containing protein</fullName>
    </recommendedName>
</protein>
<evidence type="ECO:0000313" key="3">
    <source>
        <dbReference type="EnsemblMetazoa" id="PPAI006149-PA"/>
    </source>
</evidence>